<name>A0A9P5NL90_GYMJU</name>
<feature type="compositionally biased region" description="Basic and acidic residues" evidence="1">
    <location>
        <begin position="13"/>
        <end position="34"/>
    </location>
</feature>
<feature type="region of interest" description="Disordered" evidence="1">
    <location>
        <begin position="1"/>
        <end position="34"/>
    </location>
</feature>
<keyword evidence="3" id="KW-1185">Reference proteome</keyword>
<evidence type="ECO:0000313" key="2">
    <source>
        <dbReference type="EMBL" id="KAF8892797.1"/>
    </source>
</evidence>
<proteinExistence type="predicted"/>
<dbReference type="AlphaFoldDB" id="A0A9P5NL90"/>
<comment type="caution">
    <text evidence="2">The sequence shown here is derived from an EMBL/GenBank/DDBJ whole genome shotgun (WGS) entry which is preliminary data.</text>
</comment>
<gene>
    <name evidence="2" type="ORF">CPB84DRAFT_1748697</name>
</gene>
<accession>A0A9P5NL90</accession>
<dbReference type="PROSITE" id="PS50890">
    <property type="entry name" value="PUA"/>
    <property type="match status" value="1"/>
</dbReference>
<reference evidence="2" key="1">
    <citation type="submission" date="2020-11" db="EMBL/GenBank/DDBJ databases">
        <authorList>
            <consortium name="DOE Joint Genome Institute"/>
            <person name="Ahrendt S."/>
            <person name="Riley R."/>
            <person name="Andreopoulos W."/>
            <person name="LaButti K."/>
            <person name="Pangilinan J."/>
            <person name="Ruiz-duenas F.J."/>
            <person name="Barrasa J.M."/>
            <person name="Sanchez-Garcia M."/>
            <person name="Camarero S."/>
            <person name="Miyauchi S."/>
            <person name="Serrano A."/>
            <person name="Linde D."/>
            <person name="Babiker R."/>
            <person name="Drula E."/>
            <person name="Ayuso-Fernandez I."/>
            <person name="Pacheco R."/>
            <person name="Padilla G."/>
            <person name="Ferreira P."/>
            <person name="Barriuso J."/>
            <person name="Kellner H."/>
            <person name="Castanera R."/>
            <person name="Alfaro M."/>
            <person name="Ramirez L."/>
            <person name="Pisabarro A.G."/>
            <person name="Kuo A."/>
            <person name="Tritt A."/>
            <person name="Lipzen A."/>
            <person name="He G."/>
            <person name="Yan M."/>
            <person name="Ng V."/>
            <person name="Cullen D."/>
            <person name="Martin F."/>
            <person name="Rosso M.-N."/>
            <person name="Henrissat B."/>
            <person name="Hibbett D."/>
            <person name="Martinez A.T."/>
            <person name="Grigoriev I.V."/>
        </authorList>
    </citation>
    <scope>NUCLEOTIDE SEQUENCE</scope>
    <source>
        <strain evidence="2">AH 44721</strain>
    </source>
</reference>
<evidence type="ECO:0000256" key="1">
    <source>
        <dbReference type="SAM" id="MobiDB-lite"/>
    </source>
</evidence>
<organism evidence="2 3">
    <name type="scientific">Gymnopilus junonius</name>
    <name type="common">Spectacular rustgill mushroom</name>
    <name type="synonym">Gymnopilus spectabilis subsp. junonius</name>
    <dbReference type="NCBI Taxonomy" id="109634"/>
    <lineage>
        <taxon>Eukaryota</taxon>
        <taxon>Fungi</taxon>
        <taxon>Dikarya</taxon>
        <taxon>Basidiomycota</taxon>
        <taxon>Agaricomycotina</taxon>
        <taxon>Agaricomycetes</taxon>
        <taxon>Agaricomycetidae</taxon>
        <taxon>Agaricales</taxon>
        <taxon>Agaricineae</taxon>
        <taxon>Hymenogastraceae</taxon>
        <taxon>Gymnopilus</taxon>
    </lineage>
</organism>
<dbReference type="Proteomes" id="UP000724874">
    <property type="component" value="Unassembled WGS sequence"/>
</dbReference>
<protein>
    <submittedName>
        <fullName evidence="2">Uncharacterized protein</fullName>
    </submittedName>
</protein>
<sequence>MSKRNDTPVGSQKKAERRQIETKEDAREREDVEARAARQEGQRILEGVLVLIPADRWKAVTKTRRVSHKLKFNEIDVWSGDGDGVRGVGVGLDLGLAVAVAVVGYKTSALDGADTSIEVEVDLGLVVIFVIVSRPDMQQDAAFGVQKYKKPVAPERDSEEGDELFIPICINVDAVMGDKFALGIGIEP</sequence>
<dbReference type="EMBL" id="JADNYJ010000068">
    <property type="protein sequence ID" value="KAF8892797.1"/>
    <property type="molecule type" value="Genomic_DNA"/>
</dbReference>
<evidence type="ECO:0000313" key="3">
    <source>
        <dbReference type="Proteomes" id="UP000724874"/>
    </source>
</evidence>